<name>A0A517SX40_9BACT</name>
<evidence type="ECO:0000256" key="3">
    <source>
        <dbReference type="ARBA" id="ARBA00012733"/>
    </source>
</evidence>
<dbReference type="CDD" id="cd15482">
    <property type="entry name" value="Sialidase_non-viral"/>
    <property type="match status" value="1"/>
</dbReference>
<feature type="chain" id="PRO_5022101312" description="exo-alpha-sialidase" evidence="4">
    <location>
        <begin position="22"/>
        <end position="536"/>
    </location>
</feature>
<keyword evidence="4" id="KW-0732">Signal</keyword>
<dbReference type="GO" id="GO:0009313">
    <property type="term" value="P:oligosaccharide catabolic process"/>
    <property type="evidence" value="ECO:0007669"/>
    <property type="project" value="TreeGrafter"/>
</dbReference>
<evidence type="ECO:0000313" key="6">
    <source>
        <dbReference type="EMBL" id="QDT60712.1"/>
    </source>
</evidence>
<reference evidence="6 7" key="1">
    <citation type="submission" date="2019-02" db="EMBL/GenBank/DDBJ databases">
        <title>Deep-cultivation of Planctomycetes and their phenomic and genomic characterization uncovers novel biology.</title>
        <authorList>
            <person name="Wiegand S."/>
            <person name="Jogler M."/>
            <person name="Boedeker C."/>
            <person name="Pinto D."/>
            <person name="Vollmers J."/>
            <person name="Rivas-Marin E."/>
            <person name="Kohn T."/>
            <person name="Peeters S.H."/>
            <person name="Heuer A."/>
            <person name="Rast P."/>
            <person name="Oberbeckmann S."/>
            <person name="Bunk B."/>
            <person name="Jeske O."/>
            <person name="Meyerdierks A."/>
            <person name="Storesund J.E."/>
            <person name="Kallscheuer N."/>
            <person name="Luecker S."/>
            <person name="Lage O.M."/>
            <person name="Pohl T."/>
            <person name="Merkel B.J."/>
            <person name="Hornburger P."/>
            <person name="Mueller R.-W."/>
            <person name="Bruemmer F."/>
            <person name="Labrenz M."/>
            <person name="Spormann A.M."/>
            <person name="Op den Camp H."/>
            <person name="Overmann J."/>
            <person name="Amann R."/>
            <person name="Jetten M.S.M."/>
            <person name="Mascher T."/>
            <person name="Medema M.H."/>
            <person name="Devos D.P."/>
            <person name="Kaster A.-K."/>
            <person name="Ovreas L."/>
            <person name="Rohde M."/>
            <person name="Galperin M.Y."/>
            <person name="Jogler C."/>
        </authorList>
    </citation>
    <scope>NUCLEOTIDE SEQUENCE [LARGE SCALE GENOMIC DNA]</scope>
    <source>
        <strain evidence="6 7">SV_7m_r</strain>
    </source>
</reference>
<evidence type="ECO:0000256" key="1">
    <source>
        <dbReference type="ARBA" id="ARBA00000427"/>
    </source>
</evidence>
<dbReference type="PANTHER" id="PTHR10628:SF30">
    <property type="entry name" value="EXO-ALPHA-SIALIDASE"/>
    <property type="match status" value="1"/>
</dbReference>
<dbReference type="PANTHER" id="PTHR10628">
    <property type="entry name" value="SIALIDASE"/>
    <property type="match status" value="1"/>
</dbReference>
<feature type="signal peptide" evidence="4">
    <location>
        <begin position="1"/>
        <end position="21"/>
    </location>
</feature>
<evidence type="ECO:0000259" key="5">
    <source>
        <dbReference type="Pfam" id="PF13088"/>
    </source>
</evidence>
<dbReference type="Gene3D" id="2.120.10.10">
    <property type="match status" value="1"/>
</dbReference>
<dbReference type="AlphaFoldDB" id="A0A517SX40"/>
<evidence type="ECO:0000256" key="4">
    <source>
        <dbReference type="SAM" id="SignalP"/>
    </source>
</evidence>
<comment type="similarity">
    <text evidence="2">Belongs to the glycosyl hydrolase 33 family.</text>
</comment>
<proteinExistence type="inferred from homology"/>
<dbReference type="GO" id="GO:0016020">
    <property type="term" value="C:membrane"/>
    <property type="evidence" value="ECO:0007669"/>
    <property type="project" value="TreeGrafter"/>
</dbReference>
<keyword evidence="6" id="KW-0378">Hydrolase</keyword>
<dbReference type="RefSeq" id="WP_419187424.1">
    <property type="nucleotide sequence ID" value="NZ_CP036272.1"/>
</dbReference>
<dbReference type="SUPFAM" id="SSF50939">
    <property type="entry name" value="Sialidases"/>
    <property type="match status" value="1"/>
</dbReference>
<dbReference type="EMBL" id="CP036272">
    <property type="protein sequence ID" value="QDT60712.1"/>
    <property type="molecule type" value="Genomic_DNA"/>
</dbReference>
<comment type="catalytic activity">
    <reaction evidence="1">
        <text>Hydrolysis of alpha-(2-&gt;3)-, alpha-(2-&gt;6)-, alpha-(2-&gt;8)- glycosidic linkages of terminal sialic acid residues in oligosaccharides, glycoproteins, glycolipids, colominic acid and synthetic substrates.</text>
        <dbReference type="EC" id="3.2.1.18"/>
    </reaction>
</comment>
<dbReference type="Proteomes" id="UP000315003">
    <property type="component" value="Chromosome"/>
</dbReference>
<gene>
    <name evidence="6" type="primary">nedA_1</name>
    <name evidence="6" type="ORF">SV7mr_32380</name>
</gene>
<dbReference type="InterPro" id="IPR026856">
    <property type="entry name" value="Sialidase_fam"/>
</dbReference>
<dbReference type="GO" id="GO:0005737">
    <property type="term" value="C:cytoplasm"/>
    <property type="evidence" value="ECO:0007669"/>
    <property type="project" value="TreeGrafter"/>
</dbReference>
<dbReference type="GO" id="GO:0004308">
    <property type="term" value="F:exo-alpha-sialidase activity"/>
    <property type="evidence" value="ECO:0007669"/>
    <property type="project" value="UniProtKB-EC"/>
</dbReference>
<dbReference type="InterPro" id="IPR036278">
    <property type="entry name" value="Sialidase_sf"/>
</dbReference>
<dbReference type="EC" id="3.2.1.18" evidence="3"/>
<protein>
    <recommendedName>
        <fullName evidence="3">exo-alpha-sialidase</fullName>
        <ecNumber evidence="3">3.2.1.18</ecNumber>
    </recommendedName>
</protein>
<evidence type="ECO:0000313" key="7">
    <source>
        <dbReference type="Proteomes" id="UP000315003"/>
    </source>
</evidence>
<sequence precursor="true">MRLRLAAAVLSLACHCLCLSAAQSAEKTLYQTSFETLPAGAFTGISSGPVMMRVQGKAAVTAKFASDGKQSLQLAGGETTTLAISTTALKQPVRGLTFKAERWTNHAPFECHVDILSSGQWQTLVKLDQVIAVGARFLSDIRLAIPNDAKPTMIRIQVVSPKDSGILLDQLALLAEPPANPTRLPAPPPTRRIALLHSESLFVSGTNDTHTFRIPAIDTAVNGDLIAACDARRKNGADLVHQRTIDIVYRRSTDNGKTWTPMQVMDPVTDGGCSDPSLIVDRETGAIFCFYNYLPMNKANREYRFYVQKSTDNGQTWQAPQDITDQVAGPELKNAFKFITSGRGIQTRDGRLLQNYVRVGRGLTVFCSDDHGESWHALSDCAPADESKLVQLHDDSLMINCRWQPGKRVIHRSDAKGLKWDTENDLSLIDPRCNACIIQYTAKQDGFSKNRLLFCNAASNNGRKNLAVRISYDGGKTWSEGGVIDPGASAYSEITVLHDGTLGVLYEPGYGEVKFVRFDLPAITADQDKLQKPWQP</sequence>
<keyword evidence="6" id="KW-0326">Glycosidase</keyword>
<dbReference type="Pfam" id="PF13088">
    <property type="entry name" value="BNR_2"/>
    <property type="match status" value="1"/>
</dbReference>
<organism evidence="6 7">
    <name type="scientific">Stieleria bergensis</name>
    <dbReference type="NCBI Taxonomy" id="2528025"/>
    <lineage>
        <taxon>Bacteria</taxon>
        <taxon>Pseudomonadati</taxon>
        <taxon>Planctomycetota</taxon>
        <taxon>Planctomycetia</taxon>
        <taxon>Pirellulales</taxon>
        <taxon>Pirellulaceae</taxon>
        <taxon>Stieleria</taxon>
    </lineage>
</organism>
<dbReference type="InterPro" id="IPR011040">
    <property type="entry name" value="Sialidase"/>
</dbReference>
<keyword evidence="7" id="KW-1185">Reference proteome</keyword>
<evidence type="ECO:0000256" key="2">
    <source>
        <dbReference type="ARBA" id="ARBA00009348"/>
    </source>
</evidence>
<feature type="domain" description="Sialidase" evidence="5">
    <location>
        <begin position="244"/>
        <end position="504"/>
    </location>
</feature>
<accession>A0A517SX40</accession>
<dbReference type="GO" id="GO:0006689">
    <property type="term" value="P:ganglioside catabolic process"/>
    <property type="evidence" value="ECO:0007669"/>
    <property type="project" value="TreeGrafter"/>
</dbReference>